<proteinExistence type="predicted"/>
<organism evidence="1 2">
    <name type="scientific">Geotalea daltonii (strain DSM 22248 / JCM 15807 / FRC-32)</name>
    <name type="common">Geobacter daltonii</name>
    <dbReference type="NCBI Taxonomy" id="316067"/>
    <lineage>
        <taxon>Bacteria</taxon>
        <taxon>Pseudomonadati</taxon>
        <taxon>Thermodesulfobacteriota</taxon>
        <taxon>Desulfuromonadia</taxon>
        <taxon>Geobacterales</taxon>
        <taxon>Geobacteraceae</taxon>
        <taxon>Geotalea</taxon>
    </lineage>
</organism>
<dbReference type="RefSeq" id="WP_012648263.1">
    <property type="nucleotide sequence ID" value="NC_011979.1"/>
</dbReference>
<protein>
    <submittedName>
        <fullName evidence="1">Uncharacterized protein</fullName>
    </submittedName>
</protein>
<sequence length="104" mass="11384">MGFELDKVIGDMLAAAEGVFRKEWPKVKDAMEQVLADEREALKNISEAYIGGDLTDEELQDQLEGERDAFEAGVAMCKVKSKVTIQKAVNAALKVLEEAVKAVV</sequence>
<accession>B9M480</accession>
<name>B9M480_GEODF</name>
<dbReference type="Proteomes" id="UP000007721">
    <property type="component" value="Chromosome"/>
</dbReference>
<dbReference type="OrthoDB" id="7567545at2"/>
<dbReference type="STRING" id="316067.Geob_3192"/>
<evidence type="ECO:0000313" key="1">
    <source>
        <dbReference type="EMBL" id="ACM21535.1"/>
    </source>
</evidence>
<evidence type="ECO:0000313" key="2">
    <source>
        <dbReference type="Proteomes" id="UP000007721"/>
    </source>
</evidence>
<reference evidence="1 2" key="1">
    <citation type="submission" date="2009-01" db="EMBL/GenBank/DDBJ databases">
        <title>Complete sequence of Geobacter sp. FRC-32.</title>
        <authorList>
            <consortium name="US DOE Joint Genome Institute"/>
            <person name="Lucas S."/>
            <person name="Copeland A."/>
            <person name="Lapidus A."/>
            <person name="Glavina del Rio T."/>
            <person name="Dalin E."/>
            <person name="Tice H."/>
            <person name="Bruce D."/>
            <person name="Goodwin L."/>
            <person name="Pitluck S."/>
            <person name="Saunders E."/>
            <person name="Brettin T."/>
            <person name="Detter J.C."/>
            <person name="Han C."/>
            <person name="Larimer F."/>
            <person name="Land M."/>
            <person name="Hauser L."/>
            <person name="Kyrpides N."/>
            <person name="Ovchinnikova G."/>
            <person name="Kostka J."/>
            <person name="Richardson P."/>
        </authorList>
    </citation>
    <scope>NUCLEOTIDE SEQUENCE [LARGE SCALE GENOMIC DNA]</scope>
    <source>
        <strain evidence="2">DSM 22248 / JCM 15807 / FRC-32</strain>
    </source>
</reference>
<dbReference type="HOGENOM" id="CLU_2246101_0_0_7"/>
<keyword evidence="2" id="KW-1185">Reference proteome</keyword>
<dbReference type="EMBL" id="CP001390">
    <property type="protein sequence ID" value="ACM21535.1"/>
    <property type="molecule type" value="Genomic_DNA"/>
</dbReference>
<gene>
    <name evidence="1" type="ordered locus">Geob_3192</name>
</gene>
<dbReference type="AlphaFoldDB" id="B9M480"/>
<dbReference type="KEGG" id="geo:Geob_3192"/>